<dbReference type="AlphaFoldDB" id="A0A162JGD2"/>
<name>A0A162JGD2_9FUSO</name>
<dbReference type="EMBL" id="LVEA01000001">
    <property type="protein sequence ID" value="KYL05710.1"/>
    <property type="molecule type" value="Genomic_DNA"/>
</dbReference>
<proteinExistence type="predicted"/>
<sequence>MITEKEYFLLALLSYCDFSKKHIGKNLWKIWEEEQEKKTFRTSFILLYPKFHSQFLPFFEEELKQWFVIHIDNRKARKISSSQSGFFSVCFGNIKQEYVLSYRGSEIFPLEDAYQDFINTDLAIGMGKIPIQFHEGVEGFETLVQNLGLRYEQISLTGHSLGGGIAQYVALSIHRLHQYIPKTYTWNAVGVNKKGIVHIGEFLNLQEILQNVSGLTKEQKYQLKEFNEEYQEFFSREYQKMKEAGKEHLLLDAAFFKRLYSQTKIENYFKFLSKTQQEQLIQQEHLWEKLFDVQNFYQKIKDGELFINKIKKNTEYQKRIINYGHSEDLTNSLFSHIGKQYFVDKKLSSLRTSKRNFLEKIPFLNKSLSSCHCENVFLPFFGEESSLQKNLSLHYISAASRKLIRQEKLFSKEFLADYYSQEELSVTTLGKYKQELIEAFRKYQKILYSKQIVEQLESFSSEELKEFWQAFLKRMASPYRYLDVFDILVYEYK</sequence>
<protein>
    <recommendedName>
        <fullName evidence="3">DUF2974 domain-containing protein</fullName>
    </recommendedName>
</protein>
<dbReference type="Pfam" id="PF26363">
    <property type="entry name" value="Phospholipase-like"/>
    <property type="match status" value="1"/>
</dbReference>
<dbReference type="RefSeq" id="WP_062680982.1">
    <property type="nucleotide sequence ID" value="NZ_LVEA01000001.1"/>
</dbReference>
<dbReference type="Proteomes" id="UP000075816">
    <property type="component" value="Unassembled WGS sequence"/>
</dbReference>
<dbReference type="SUPFAM" id="SSF53474">
    <property type="entry name" value="alpha/beta-Hydrolases"/>
    <property type="match status" value="1"/>
</dbReference>
<gene>
    <name evidence="1" type="ORF">A2J07_02990</name>
</gene>
<dbReference type="Gene3D" id="3.40.50.1820">
    <property type="entry name" value="alpha/beta hydrolase"/>
    <property type="match status" value="1"/>
</dbReference>
<accession>A0A162JGD2</accession>
<dbReference type="eggNOG" id="ENOG5030J8T">
    <property type="taxonomic scope" value="Bacteria"/>
</dbReference>
<evidence type="ECO:0000313" key="1">
    <source>
        <dbReference type="EMBL" id="KYL05710.1"/>
    </source>
</evidence>
<dbReference type="InterPro" id="IPR029058">
    <property type="entry name" value="AB_hydrolase_fold"/>
</dbReference>
<comment type="caution">
    <text evidence="1">The sequence shown here is derived from an EMBL/GenBank/DDBJ whole genome shotgun (WGS) entry which is preliminary data.</text>
</comment>
<evidence type="ECO:0008006" key="3">
    <source>
        <dbReference type="Google" id="ProtNLM"/>
    </source>
</evidence>
<reference evidence="1 2" key="1">
    <citation type="submission" date="2016-03" db="EMBL/GenBank/DDBJ databases">
        <title>Comparative genomics of human isolates of Fusobacterium necrophorum.</title>
        <authorList>
            <person name="Jensen A."/>
            <person name="Bank S."/>
            <person name="Andersen P.S."/>
            <person name="Kristensen L.H."/>
            <person name="Prag J."/>
        </authorList>
    </citation>
    <scope>NUCLEOTIDE SEQUENCE [LARGE SCALE GENOMIC DNA]</scope>
    <source>
        <strain evidence="1 2">LS_1264</strain>
    </source>
</reference>
<organism evidence="1 2">
    <name type="scientific">Fusobacterium necrophorum subsp. funduliforme</name>
    <dbReference type="NCBI Taxonomy" id="143387"/>
    <lineage>
        <taxon>Bacteria</taxon>
        <taxon>Fusobacteriati</taxon>
        <taxon>Fusobacteriota</taxon>
        <taxon>Fusobacteriia</taxon>
        <taxon>Fusobacteriales</taxon>
        <taxon>Fusobacteriaceae</taxon>
        <taxon>Fusobacterium</taxon>
    </lineage>
</organism>
<evidence type="ECO:0000313" key="2">
    <source>
        <dbReference type="Proteomes" id="UP000075816"/>
    </source>
</evidence>